<proteinExistence type="predicted"/>
<dbReference type="AlphaFoldDB" id="A0A081NLV2"/>
<evidence type="ECO:0000256" key="2">
    <source>
        <dbReference type="SAM" id="MobiDB-lite"/>
    </source>
</evidence>
<keyword evidence="4" id="KW-1185">Reference proteome</keyword>
<feature type="compositionally biased region" description="Low complexity" evidence="2">
    <location>
        <begin position="19"/>
        <end position="31"/>
    </location>
</feature>
<accession>A0A081NLV2</accession>
<comment type="caution">
    <text evidence="3">The sequence shown here is derived from an EMBL/GenBank/DDBJ whole genome shotgun (WGS) entry which is preliminary data.</text>
</comment>
<dbReference type="EMBL" id="JOKH01000001">
    <property type="protein sequence ID" value="KEQ19425.1"/>
    <property type="molecule type" value="Genomic_DNA"/>
</dbReference>
<keyword evidence="1" id="KW-0175">Coiled coil</keyword>
<feature type="compositionally biased region" description="Basic and acidic residues" evidence="2">
    <location>
        <begin position="760"/>
        <end position="769"/>
    </location>
</feature>
<evidence type="ECO:0000313" key="4">
    <source>
        <dbReference type="Proteomes" id="UP000028073"/>
    </source>
</evidence>
<sequence length="1043" mass="113995">METSGSGRSRRPGGITAGSVPQTPTSSSSSVLHNQRTVNSKKNVQSQRHLEAGGSPDTFVPLSMRKITSVGSWLAGLVGFLKAPVMAFVRGSIQSAADDQVKKLKKSIDVLKGEIAGLEGEVVTARQTAQKYQTELDQTERDPATMTADDVKIYTLTLRAVADNEADIAEKNAKIADKKAKIARKAAEIKEQPGQVELTAKMTSDNLEPGLKILLGLRSVFEKKKSDKSGKKTYEISAGNMVYSEPGAPPLSIEDLKIYIDEFSESPGPVLTLNIPAIQGWIKGTGERMKLSVGGRVVISPPLSEPLKEILTCRKLRITDKLDALSKVFTQFSKQIAKPDSTALFSDAIKVEIRHFDQLEGKKEHSVLTHPVASAMATLLNPMLTGWQNAKNKSGLESARSLAGFDRNQCDRFQAKLDALRKMESGLQAMQPKLVDPEGKQVLKEQLERTQQQIRNAHGSHVFNQRHLSAREKSIQSLEGRSAPARQALNNYQNLLHMFFGLRARLLGHVEQKPVHITMPEQQVDITGAGHLRLYDLNMHLQDLVTNEDGSVDITIPQLESKVALHNSASKKEESVPVAFRDVKIHLHPTIAPLVLGALNTRFPIDIEKVERLIRSFTQQTSAYRDPGSGGLSPKAIGEHLDISIGHVFFKDGTSAVECDDRVRSDLNQLTEKMSDLLASPMSPQKLGTVLEKELGLRGEHAVKVLNVLSLGLLGPEPEPVHLSVPDPDPVIPRMALDEEGLTAGQRFDPQLSVTSEPLEVEHPERVEENVDVNPERTVPVSEKPDSLAAVVEDDTDLELSPAAIHSSVSSSPEPLVENLEDKTESVTPPPLTHIEHLDEVNESDEVSPTVEVLSDEPIVETPAPRTGESNRLEESGELLSIGSTGPVTFTPVRQDSLEDSIPQSSVVEAFQETPVLHQITLAELQHCEGITNPAVDDEASGEPVVSFDMETDVGKLFGKVNVFIRWLLGGEKASLAVSSETEGGVLELGKPRISVKKSGFLGWRSLLANYWLQRQLKKRPLTLELGIRAEQKTLSLQCVEAS</sequence>
<dbReference type="RefSeq" id="WP_034833271.1">
    <property type="nucleotide sequence ID" value="NZ_JOKH01000001.1"/>
</dbReference>
<dbReference type="Proteomes" id="UP000028073">
    <property type="component" value="Unassembled WGS sequence"/>
</dbReference>
<feature type="compositionally biased region" description="Polar residues" evidence="2">
    <location>
        <begin position="32"/>
        <end position="47"/>
    </location>
</feature>
<feature type="region of interest" description="Disordered" evidence="2">
    <location>
        <begin position="1"/>
        <end position="57"/>
    </location>
</feature>
<name>A0A081NLV2_9GAMM</name>
<evidence type="ECO:0000256" key="1">
    <source>
        <dbReference type="SAM" id="Coils"/>
    </source>
</evidence>
<dbReference type="OrthoDB" id="9816657at2"/>
<reference evidence="3 4" key="1">
    <citation type="submission" date="2014-06" db="EMBL/GenBank/DDBJ databases">
        <title>Whole Genome Sequences of Three Symbiotic Endozoicomonas Bacteria.</title>
        <authorList>
            <person name="Neave M.J."/>
            <person name="Apprill A."/>
            <person name="Voolstra C.R."/>
        </authorList>
    </citation>
    <scope>NUCLEOTIDE SEQUENCE [LARGE SCALE GENOMIC DNA]</scope>
    <source>
        <strain evidence="3 4">DSM 25634</strain>
    </source>
</reference>
<feature type="region of interest" description="Disordered" evidence="2">
    <location>
        <begin position="748"/>
        <end position="787"/>
    </location>
</feature>
<organism evidence="3 4">
    <name type="scientific">Endozoicomonas numazuensis</name>
    <dbReference type="NCBI Taxonomy" id="1137799"/>
    <lineage>
        <taxon>Bacteria</taxon>
        <taxon>Pseudomonadati</taxon>
        <taxon>Pseudomonadota</taxon>
        <taxon>Gammaproteobacteria</taxon>
        <taxon>Oceanospirillales</taxon>
        <taxon>Endozoicomonadaceae</taxon>
        <taxon>Endozoicomonas</taxon>
    </lineage>
</organism>
<gene>
    <name evidence="3" type="ORF">GZ78_05605</name>
</gene>
<feature type="coiled-coil region" evidence="1">
    <location>
        <begin position="101"/>
        <end position="142"/>
    </location>
</feature>
<protein>
    <submittedName>
        <fullName evidence="3">Uncharacterized protein</fullName>
    </submittedName>
</protein>
<evidence type="ECO:0000313" key="3">
    <source>
        <dbReference type="EMBL" id="KEQ19425.1"/>
    </source>
</evidence>